<sequence length="188" mass="20493">MAETPTNPAESQAQRASVQRRLISLENELARLRRELFHLGGEHRLPGLFLTVEVAGTQVLLPSDAVQEVVRLVELQILPSSPPHVLGAFVYRGVSAIAVDLARMMGVEREPSLDAHLVVCSGIRTVALLVDHVQDIVEAPLLVDRVEETEQRSPWDKTGLMAGLCRSSDGALRPLLKTSAILAVPEET</sequence>
<keyword evidence="4" id="KW-1185">Reference proteome</keyword>
<dbReference type="SUPFAM" id="SSF50341">
    <property type="entry name" value="CheW-like"/>
    <property type="match status" value="1"/>
</dbReference>
<accession>A0A085WAG9</accession>
<dbReference type="EMBL" id="JMCB01000013">
    <property type="protein sequence ID" value="KFE64682.1"/>
    <property type="molecule type" value="Genomic_DNA"/>
</dbReference>
<feature type="coiled-coil region" evidence="1">
    <location>
        <begin position="15"/>
        <end position="42"/>
    </location>
</feature>
<dbReference type="PATRIC" id="fig|394096.3.peg.6037"/>
<keyword evidence="1" id="KW-0175">Coiled coil</keyword>
<dbReference type="InterPro" id="IPR036061">
    <property type="entry name" value="CheW-like_dom_sf"/>
</dbReference>
<name>A0A085WAG9_9BACT</name>
<protein>
    <submittedName>
        <fullName evidence="3">Positive regulator of CheA protein activity (CheW)</fullName>
    </submittedName>
</protein>
<organism evidence="3 4">
    <name type="scientific">Hyalangium minutum</name>
    <dbReference type="NCBI Taxonomy" id="394096"/>
    <lineage>
        <taxon>Bacteria</taxon>
        <taxon>Pseudomonadati</taxon>
        <taxon>Myxococcota</taxon>
        <taxon>Myxococcia</taxon>
        <taxon>Myxococcales</taxon>
        <taxon>Cystobacterineae</taxon>
        <taxon>Archangiaceae</taxon>
        <taxon>Hyalangium</taxon>
    </lineage>
</organism>
<dbReference type="RefSeq" id="WP_044193610.1">
    <property type="nucleotide sequence ID" value="NZ_JMCB01000013.1"/>
</dbReference>
<dbReference type="SMART" id="SM00260">
    <property type="entry name" value="CheW"/>
    <property type="match status" value="1"/>
</dbReference>
<dbReference type="STRING" id="394096.DB31_1700"/>
<evidence type="ECO:0000259" key="2">
    <source>
        <dbReference type="PROSITE" id="PS50851"/>
    </source>
</evidence>
<comment type="caution">
    <text evidence="3">The sequence shown here is derived from an EMBL/GenBank/DDBJ whole genome shotgun (WGS) entry which is preliminary data.</text>
</comment>
<feature type="domain" description="CheW-like" evidence="2">
    <location>
        <begin position="46"/>
        <end position="187"/>
    </location>
</feature>
<dbReference type="OrthoDB" id="5382403at2"/>
<dbReference type="GO" id="GO:0006935">
    <property type="term" value="P:chemotaxis"/>
    <property type="evidence" value="ECO:0007669"/>
    <property type="project" value="InterPro"/>
</dbReference>
<evidence type="ECO:0000256" key="1">
    <source>
        <dbReference type="SAM" id="Coils"/>
    </source>
</evidence>
<dbReference type="Pfam" id="PF01584">
    <property type="entry name" value="CheW"/>
    <property type="match status" value="1"/>
</dbReference>
<proteinExistence type="predicted"/>
<dbReference type="AlphaFoldDB" id="A0A085WAG9"/>
<reference evidence="3 4" key="1">
    <citation type="submission" date="2014-04" db="EMBL/GenBank/DDBJ databases">
        <title>Genome assembly of Hyalangium minutum DSM 14724.</title>
        <authorList>
            <person name="Sharma G."/>
            <person name="Subramanian S."/>
        </authorList>
    </citation>
    <scope>NUCLEOTIDE SEQUENCE [LARGE SCALE GENOMIC DNA]</scope>
    <source>
        <strain evidence="3 4">DSM 14724</strain>
    </source>
</reference>
<evidence type="ECO:0000313" key="4">
    <source>
        <dbReference type="Proteomes" id="UP000028725"/>
    </source>
</evidence>
<evidence type="ECO:0000313" key="3">
    <source>
        <dbReference type="EMBL" id="KFE64682.1"/>
    </source>
</evidence>
<dbReference type="GO" id="GO:0007165">
    <property type="term" value="P:signal transduction"/>
    <property type="evidence" value="ECO:0007669"/>
    <property type="project" value="InterPro"/>
</dbReference>
<dbReference type="PROSITE" id="PS50851">
    <property type="entry name" value="CHEW"/>
    <property type="match status" value="1"/>
</dbReference>
<dbReference type="Proteomes" id="UP000028725">
    <property type="component" value="Unassembled WGS sequence"/>
</dbReference>
<dbReference type="Gene3D" id="2.40.50.180">
    <property type="entry name" value="CheA-289, Domain 4"/>
    <property type="match status" value="1"/>
</dbReference>
<dbReference type="InterPro" id="IPR002545">
    <property type="entry name" value="CheW-lke_dom"/>
</dbReference>
<gene>
    <name evidence="3" type="ORF">DB31_1700</name>
</gene>